<evidence type="ECO:0000313" key="18">
    <source>
        <dbReference type="EMBL" id="SFR39730.1"/>
    </source>
</evidence>
<dbReference type="OrthoDB" id="9804542at2"/>
<evidence type="ECO:0000256" key="7">
    <source>
        <dbReference type="ARBA" id="ARBA00022857"/>
    </source>
</evidence>
<reference evidence="19" key="1">
    <citation type="submission" date="2016-10" db="EMBL/GenBank/DDBJ databases">
        <authorList>
            <person name="Varghese N."/>
            <person name="Submissions S."/>
        </authorList>
    </citation>
    <scope>NUCLEOTIDE SEQUENCE [LARGE SCALE GENOMIC DNA]</scope>
    <source>
        <strain evidence="19">DSM 26879</strain>
    </source>
</reference>
<evidence type="ECO:0000256" key="16">
    <source>
        <dbReference type="RuleBase" id="RU000485"/>
    </source>
</evidence>
<dbReference type="AlphaFoldDB" id="A0A1I6GC74"/>
<comment type="subunit">
    <text evidence="4 12">Homodimer.</text>
</comment>
<proteinExistence type="inferred from homology"/>
<dbReference type="NCBIfam" id="TIGR00873">
    <property type="entry name" value="gnd"/>
    <property type="match status" value="1"/>
</dbReference>
<evidence type="ECO:0000256" key="3">
    <source>
        <dbReference type="ARBA" id="ARBA00008419"/>
    </source>
</evidence>
<feature type="binding site" description="in other chain" evidence="14">
    <location>
        <position position="104"/>
    </location>
    <ligand>
        <name>substrate</name>
        <note>ligand shared between dimeric partners</note>
    </ligand>
</feature>
<keyword evidence="19" id="KW-1185">Reference proteome</keyword>
<keyword evidence="7 12" id="KW-0521">NADP</keyword>
<comment type="catalytic activity">
    <reaction evidence="11 12 16">
        <text>6-phospho-D-gluconate + NADP(+) = D-ribulose 5-phosphate + CO2 + NADPH</text>
        <dbReference type="Rhea" id="RHEA:10116"/>
        <dbReference type="ChEBI" id="CHEBI:16526"/>
        <dbReference type="ChEBI" id="CHEBI:57783"/>
        <dbReference type="ChEBI" id="CHEBI:58121"/>
        <dbReference type="ChEBI" id="CHEBI:58349"/>
        <dbReference type="ChEBI" id="CHEBI:58759"/>
        <dbReference type="EC" id="1.1.1.44"/>
    </reaction>
</comment>
<feature type="binding site" evidence="15">
    <location>
        <begin position="10"/>
        <end position="15"/>
    </location>
    <ligand>
        <name>NADP(+)</name>
        <dbReference type="ChEBI" id="CHEBI:58349"/>
    </ligand>
</feature>
<evidence type="ECO:0000259" key="17">
    <source>
        <dbReference type="SMART" id="SM01350"/>
    </source>
</evidence>
<dbReference type="PIRSF" id="PIRSF000109">
    <property type="entry name" value="6PGD"/>
    <property type="match status" value="1"/>
</dbReference>
<dbReference type="PANTHER" id="PTHR11811">
    <property type="entry name" value="6-PHOSPHOGLUCONATE DEHYDROGENASE"/>
    <property type="match status" value="1"/>
</dbReference>
<evidence type="ECO:0000256" key="14">
    <source>
        <dbReference type="PIRSR" id="PIRSR000109-2"/>
    </source>
</evidence>
<feature type="binding site" evidence="15">
    <location>
        <begin position="33"/>
        <end position="35"/>
    </location>
    <ligand>
        <name>NADP(+)</name>
        <dbReference type="ChEBI" id="CHEBI:58349"/>
    </ligand>
</feature>
<dbReference type="SUPFAM" id="SSF51735">
    <property type="entry name" value="NAD(P)-binding Rossmann-fold domains"/>
    <property type="match status" value="1"/>
</dbReference>
<dbReference type="GO" id="GO:0006098">
    <property type="term" value="P:pentose-phosphate shunt"/>
    <property type="evidence" value="ECO:0007669"/>
    <property type="project" value="UniProtKB-UniPathway"/>
</dbReference>
<protein>
    <recommendedName>
        <fullName evidence="6 12">6-phosphogluconate dehydrogenase, decarboxylating</fullName>
        <ecNumber evidence="5 12">1.1.1.44</ecNumber>
    </recommendedName>
</protein>
<dbReference type="EMBL" id="FOYP01000001">
    <property type="protein sequence ID" value="SFR39730.1"/>
    <property type="molecule type" value="Genomic_DNA"/>
</dbReference>
<gene>
    <name evidence="18" type="ORF">SAMN04488005_1404</name>
</gene>
<evidence type="ECO:0000256" key="6">
    <source>
        <dbReference type="ARBA" id="ARBA00018193"/>
    </source>
</evidence>
<evidence type="ECO:0000256" key="4">
    <source>
        <dbReference type="ARBA" id="ARBA00011738"/>
    </source>
</evidence>
<evidence type="ECO:0000256" key="11">
    <source>
        <dbReference type="ARBA" id="ARBA00048640"/>
    </source>
</evidence>
<feature type="binding site" evidence="15">
    <location>
        <position position="104"/>
    </location>
    <ligand>
        <name>NADP(+)</name>
        <dbReference type="ChEBI" id="CHEBI:58349"/>
    </ligand>
</feature>
<feature type="binding site" description="in other chain" evidence="14">
    <location>
        <position position="287"/>
    </location>
    <ligand>
        <name>substrate</name>
        <note>ligand shared between dimeric partners</note>
    </ligand>
</feature>
<dbReference type="GO" id="GO:0050661">
    <property type="term" value="F:NADP binding"/>
    <property type="evidence" value="ECO:0007669"/>
    <property type="project" value="InterPro"/>
</dbReference>
<dbReference type="Proteomes" id="UP000199478">
    <property type="component" value="Unassembled WGS sequence"/>
</dbReference>
<dbReference type="Gene3D" id="1.20.5.320">
    <property type="entry name" value="6-Phosphogluconate Dehydrogenase, domain 3"/>
    <property type="match status" value="1"/>
</dbReference>
<dbReference type="SUPFAM" id="SSF48179">
    <property type="entry name" value="6-phosphogluconate dehydrogenase C-terminal domain-like"/>
    <property type="match status" value="1"/>
</dbReference>
<evidence type="ECO:0000256" key="12">
    <source>
        <dbReference type="PIRNR" id="PIRNR000109"/>
    </source>
</evidence>
<name>A0A1I6GC74_9RHOB</name>
<evidence type="ECO:0000256" key="1">
    <source>
        <dbReference type="ARBA" id="ARBA00002526"/>
    </source>
</evidence>
<feature type="active site" description="Proton acceptor" evidence="13">
    <location>
        <position position="182"/>
    </location>
</feature>
<evidence type="ECO:0000256" key="10">
    <source>
        <dbReference type="ARBA" id="ARBA00023126"/>
    </source>
</evidence>
<evidence type="ECO:0000256" key="9">
    <source>
        <dbReference type="ARBA" id="ARBA00023064"/>
    </source>
</evidence>
<dbReference type="Pfam" id="PF03446">
    <property type="entry name" value="NAD_binding_2"/>
    <property type="match status" value="1"/>
</dbReference>
<dbReference type="InterPro" id="IPR013328">
    <property type="entry name" value="6PGD_dom2"/>
</dbReference>
<dbReference type="InterPro" id="IPR036291">
    <property type="entry name" value="NAD(P)-bd_dom_sf"/>
</dbReference>
<organism evidence="18 19">
    <name type="scientific">Yoonia tamlensis</name>
    <dbReference type="NCBI Taxonomy" id="390270"/>
    <lineage>
        <taxon>Bacteria</taxon>
        <taxon>Pseudomonadati</taxon>
        <taxon>Pseudomonadota</taxon>
        <taxon>Alphaproteobacteria</taxon>
        <taxon>Rhodobacterales</taxon>
        <taxon>Paracoccaceae</taxon>
        <taxon>Yoonia</taxon>
    </lineage>
</organism>
<feature type="binding site" evidence="15">
    <location>
        <begin position="76"/>
        <end position="78"/>
    </location>
    <ligand>
        <name>NADP(+)</name>
        <dbReference type="ChEBI" id="CHEBI:58349"/>
    </ligand>
</feature>
<comment type="pathway">
    <text evidence="2 12 16">Carbohydrate degradation; pentose phosphate pathway; D-ribulose 5-phosphate from D-glucose 6-phosphate (oxidative stage): step 3/3.</text>
</comment>
<dbReference type="GO" id="GO:0019521">
    <property type="term" value="P:D-gluconate metabolic process"/>
    <property type="evidence" value="ECO:0007669"/>
    <property type="project" value="UniProtKB-KW"/>
</dbReference>
<feature type="binding site" evidence="14">
    <location>
        <position position="449"/>
    </location>
    <ligand>
        <name>substrate</name>
        <note>ligand shared between dimeric partners</note>
    </ligand>
</feature>
<dbReference type="InterPro" id="IPR006114">
    <property type="entry name" value="6PGDH_C"/>
</dbReference>
<dbReference type="RefSeq" id="WP_090198122.1">
    <property type="nucleotide sequence ID" value="NZ_FOYP01000001.1"/>
</dbReference>
<evidence type="ECO:0000313" key="19">
    <source>
        <dbReference type="Proteomes" id="UP000199478"/>
    </source>
</evidence>
<dbReference type="NCBIfam" id="NF006765">
    <property type="entry name" value="PRK09287.1"/>
    <property type="match status" value="1"/>
</dbReference>
<dbReference type="STRING" id="390270.SAMN04488005_1404"/>
<feature type="binding site" description="in other chain" evidence="14">
    <location>
        <position position="260"/>
    </location>
    <ligand>
        <name>substrate</name>
        <note>ligand shared between dimeric partners</note>
    </ligand>
</feature>
<feature type="binding site" evidence="14">
    <location>
        <position position="443"/>
    </location>
    <ligand>
        <name>substrate</name>
        <note>ligand shared between dimeric partners</note>
    </ligand>
</feature>
<dbReference type="SMART" id="SM01350">
    <property type="entry name" value="6PGD"/>
    <property type="match status" value="1"/>
</dbReference>
<feature type="binding site" description="in other chain" evidence="14">
    <location>
        <begin position="185"/>
        <end position="186"/>
    </location>
    <ligand>
        <name>substrate</name>
        <note>ligand shared between dimeric partners</note>
    </ligand>
</feature>
<feature type="active site" description="Proton donor" evidence="13">
    <location>
        <position position="189"/>
    </location>
</feature>
<dbReference type="GO" id="GO:0004616">
    <property type="term" value="F:phosphogluconate dehydrogenase (decarboxylating) activity"/>
    <property type="evidence" value="ECO:0007669"/>
    <property type="project" value="UniProtKB-EC"/>
</dbReference>
<keyword evidence="8 12" id="KW-0560">Oxidoreductase</keyword>
<dbReference type="InterPro" id="IPR006113">
    <property type="entry name" value="6PGDH_Gnd/GntZ"/>
</dbReference>
<dbReference type="Pfam" id="PF00393">
    <property type="entry name" value="6PGD"/>
    <property type="match status" value="1"/>
</dbReference>
<dbReference type="PROSITE" id="PS00461">
    <property type="entry name" value="6PGD"/>
    <property type="match status" value="1"/>
</dbReference>
<keyword evidence="10 12" id="KW-0570">Pentose shunt</keyword>
<dbReference type="FunFam" id="1.10.1040.10:FF:000032">
    <property type="entry name" value="6-phosphogluconate dehydrogenase, decarboxylating"/>
    <property type="match status" value="1"/>
</dbReference>
<dbReference type="Gene3D" id="1.10.1040.10">
    <property type="entry name" value="N-(1-d-carboxylethyl)-l-norvaline Dehydrogenase, domain 2"/>
    <property type="match status" value="1"/>
</dbReference>
<evidence type="ECO:0000256" key="5">
    <source>
        <dbReference type="ARBA" id="ARBA00013011"/>
    </source>
</evidence>
<dbReference type="Gene3D" id="3.40.50.720">
    <property type="entry name" value="NAD(P)-binding Rossmann-like Domain"/>
    <property type="match status" value="1"/>
</dbReference>
<accession>A0A1I6GC74</accession>
<dbReference type="InterPro" id="IPR006183">
    <property type="entry name" value="Pgluconate_DH"/>
</dbReference>
<feature type="binding site" description="in other chain" evidence="14">
    <location>
        <begin position="128"/>
        <end position="130"/>
    </location>
    <ligand>
        <name>substrate</name>
        <note>ligand shared between dimeric partners</note>
    </ligand>
</feature>
<sequence length="467" mass="49073">MSKAEIGLIGLGTMGAALASNIADNGFDIAVWNRTSSVTDAFHANAGDLAARITPTQTLVDFVAAIAEPRAIILMVPAGQPVDDQIAALRPLLGDNDLIIDAGNANFHDTNRRAVEAGDLPFLGIGVSGGEEGARFGPSIMGGGKREYWDRVAHILSAISAKHETTACATWMGQAGAGHFVKAVHNGIEYADMQMIAEVYGIMRDGMGMDNAAIAATFAKWDQGPLKSYLIEISGKVAAAIDPATGQPMLDVIVDAAGQKGTGRWTAIEAQHLAAPIPAIEAAVVARNLSSQLETRAAGEALFGTGPRKLPHDALGLDTLEQALMVGKILCYAQGFDMISKASVEFGWDLPLPEIAKVWRAGCIIRSDMLDDMAQALGEDANRNLLFAPRFADIVKANHDALRQTVAMGALHGVALPALSSGLAYFDALRTARGTANMIQGQRDFFGAHGFARTDGGSGHHGPWGNS</sequence>
<feature type="domain" description="6-phosphogluconate dehydrogenase C-terminal" evidence="17">
    <location>
        <begin position="178"/>
        <end position="465"/>
    </location>
</feature>
<dbReference type="InterPro" id="IPR008927">
    <property type="entry name" value="6-PGluconate_DH-like_C_sf"/>
</dbReference>
<comment type="similarity">
    <text evidence="3 12 16">Belongs to the 6-phosphogluconate dehydrogenase family.</text>
</comment>
<keyword evidence="9 16" id="KW-0311">Gluconate utilization</keyword>
<dbReference type="PRINTS" id="PR00076">
    <property type="entry name" value="6PGDHDRGNASE"/>
</dbReference>
<evidence type="ECO:0000256" key="2">
    <source>
        <dbReference type="ARBA" id="ARBA00004874"/>
    </source>
</evidence>
<comment type="function">
    <text evidence="1 12">Catalyzes the oxidative decarboxylation of 6-phosphogluconate to ribulose 5-phosphate and CO(2), with concomitant reduction of NADP to NADPH.</text>
</comment>
<dbReference type="InterPro" id="IPR006115">
    <property type="entry name" value="6PGDH_NADP-bd"/>
</dbReference>
<evidence type="ECO:0000256" key="13">
    <source>
        <dbReference type="PIRSR" id="PIRSR000109-1"/>
    </source>
</evidence>
<dbReference type="EC" id="1.1.1.44" evidence="5 12"/>
<dbReference type="InterPro" id="IPR006184">
    <property type="entry name" value="6PGdom_BS"/>
</dbReference>
<dbReference type="UniPathway" id="UPA00115">
    <property type="reaction ID" value="UER00410"/>
</dbReference>
<evidence type="ECO:0000256" key="15">
    <source>
        <dbReference type="PIRSR" id="PIRSR000109-3"/>
    </source>
</evidence>
<feature type="binding site" description="in other chain" evidence="14">
    <location>
        <position position="190"/>
    </location>
    <ligand>
        <name>substrate</name>
        <note>ligand shared between dimeric partners</note>
    </ligand>
</feature>
<evidence type="ECO:0000256" key="8">
    <source>
        <dbReference type="ARBA" id="ARBA00023002"/>
    </source>
</evidence>